<evidence type="ECO:0000256" key="4">
    <source>
        <dbReference type="ARBA" id="ARBA00022452"/>
    </source>
</evidence>
<evidence type="ECO:0000256" key="2">
    <source>
        <dbReference type="ARBA" id="ARBA00005710"/>
    </source>
</evidence>
<dbReference type="InterPro" id="IPR011250">
    <property type="entry name" value="OMP/PagP_B-barrel"/>
</dbReference>
<feature type="domain" description="OmpA-like" evidence="13">
    <location>
        <begin position="231"/>
        <end position="346"/>
    </location>
</feature>
<proteinExistence type="inferred from homology"/>
<dbReference type="InterPro" id="IPR006664">
    <property type="entry name" value="OMP_bac"/>
</dbReference>
<keyword evidence="12" id="KW-0732">Signal</keyword>
<dbReference type="InterPro" id="IPR006665">
    <property type="entry name" value="OmpA-like"/>
</dbReference>
<keyword evidence="3" id="KW-0813">Transport</keyword>
<evidence type="ECO:0000256" key="8">
    <source>
        <dbReference type="ARBA" id="ARBA00023136"/>
    </source>
</evidence>
<keyword evidence="5" id="KW-0812">Transmembrane</keyword>
<protein>
    <submittedName>
        <fullName evidence="14">Outer membrane beta-barrel protein</fullName>
    </submittedName>
</protein>
<keyword evidence="15" id="KW-1185">Reference proteome</keyword>
<evidence type="ECO:0000259" key="13">
    <source>
        <dbReference type="PROSITE" id="PS51123"/>
    </source>
</evidence>
<dbReference type="Proteomes" id="UP001195963">
    <property type="component" value="Unassembled WGS sequence"/>
</dbReference>
<evidence type="ECO:0000256" key="3">
    <source>
        <dbReference type="ARBA" id="ARBA00022448"/>
    </source>
</evidence>
<evidence type="ECO:0000313" key="15">
    <source>
        <dbReference type="Proteomes" id="UP001195963"/>
    </source>
</evidence>
<dbReference type="InterPro" id="IPR050330">
    <property type="entry name" value="Bact_OuterMem_StrucFunc"/>
</dbReference>
<comment type="similarity">
    <text evidence="2">Belongs to the outer membrane OOP (TC 1.B.6) superfamily. OmpA family.</text>
</comment>
<dbReference type="Pfam" id="PF01389">
    <property type="entry name" value="OmpA_membrane"/>
    <property type="match status" value="1"/>
</dbReference>
<gene>
    <name evidence="14" type="ORF">K0625_07440</name>
</gene>
<evidence type="ECO:0000256" key="10">
    <source>
        <dbReference type="ARBA" id="ARBA00023237"/>
    </source>
</evidence>
<dbReference type="Gene3D" id="3.30.1330.60">
    <property type="entry name" value="OmpA-like domain"/>
    <property type="match status" value="1"/>
</dbReference>
<evidence type="ECO:0000256" key="5">
    <source>
        <dbReference type="ARBA" id="ARBA00022692"/>
    </source>
</evidence>
<dbReference type="PANTHER" id="PTHR30329:SF21">
    <property type="entry name" value="LIPOPROTEIN YIAD-RELATED"/>
    <property type="match status" value="1"/>
</dbReference>
<dbReference type="InterPro" id="IPR000498">
    <property type="entry name" value="OmpA-like_TM_dom"/>
</dbReference>
<organism evidence="14 15">
    <name type="scientific">Shewanella nanhaiensis</name>
    <dbReference type="NCBI Taxonomy" id="2864872"/>
    <lineage>
        <taxon>Bacteria</taxon>
        <taxon>Pseudomonadati</taxon>
        <taxon>Pseudomonadota</taxon>
        <taxon>Gammaproteobacteria</taxon>
        <taxon>Alteromonadales</taxon>
        <taxon>Shewanellaceae</taxon>
        <taxon>Shewanella</taxon>
    </lineage>
</organism>
<keyword evidence="6" id="KW-0406">Ion transport</keyword>
<dbReference type="Gene3D" id="2.40.160.20">
    <property type="match status" value="1"/>
</dbReference>
<reference evidence="14 15" key="1">
    <citation type="submission" date="2021-07" db="EMBL/GenBank/DDBJ databases">
        <title>Shewanella sp. nov, isolated from SCS.</title>
        <authorList>
            <person name="Cao W.R."/>
        </authorList>
    </citation>
    <scope>NUCLEOTIDE SEQUENCE [LARGE SCALE GENOMIC DNA]</scope>
    <source>
        <strain evidence="14 15">NR704-98</strain>
    </source>
</reference>
<evidence type="ECO:0000256" key="7">
    <source>
        <dbReference type="ARBA" id="ARBA00023114"/>
    </source>
</evidence>
<accession>A0ABS7E1I1</accession>
<comment type="subcellular location">
    <subcellularLocation>
        <location evidence="1">Cell outer membrane</location>
        <topology evidence="1">Multi-pass membrane protein</topology>
    </subcellularLocation>
</comment>
<dbReference type="EMBL" id="JAHZST010000004">
    <property type="protein sequence ID" value="MBW8183498.1"/>
    <property type="molecule type" value="Genomic_DNA"/>
</dbReference>
<evidence type="ECO:0000256" key="12">
    <source>
        <dbReference type="SAM" id="SignalP"/>
    </source>
</evidence>
<dbReference type="Pfam" id="PF00691">
    <property type="entry name" value="OmpA"/>
    <property type="match status" value="1"/>
</dbReference>
<dbReference type="PRINTS" id="PR01022">
    <property type="entry name" value="OUTRMMBRANEA"/>
</dbReference>
<dbReference type="RefSeq" id="WP_220109115.1">
    <property type="nucleotide sequence ID" value="NZ_JAHZST010000004.1"/>
</dbReference>
<feature type="signal peptide" evidence="12">
    <location>
        <begin position="1"/>
        <end position="26"/>
    </location>
</feature>
<dbReference type="SUPFAM" id="SSF56925">
    <property type="entry name" value="OMPA-like"/>
    <property type="match status" value="1"/>
</dbReference>
<dbReference type="PANTHER" id="PTHR30329">
    <property type="entry name" value="STATOR ELEMENT OF FLAGELLAR MOTOR COMPLEX"/>
    <property type="match status" value="1"/>
</dbReference>
<evidence type="ECO:0000256" key="1">
    <source>
        <dbReference type="ARBA" id="ARBA00004571"/>
    </source>
</evidence>
<dbReference type="SUPFAM" id="SSF103088">
    <property type="entry name" value="OmpA-like"/>
    <property type="match status" value="1"/>
</dbReference>
<feature type="chain" id="PRO_5045324905" evidence="12">
    <location>
        <begin position="27"/>
        <end position="350"/>
    </location>
</feature>
<keyword evidence="10" id="KW-0998">Cell outer membrane</keyword>
<keyword evidence="8 11" id="KW-0472">Membrane</keyword>
<evidence type="ECO:0000313" key="14">
    <source>
        <dbReference type="EMBL" id="MBW8183498.1"/>
    </source>
</evidence>
<evidence type="ECO:0000256" key="11">
    <source>
        <dbReference type="PROSITE-ProRule" id="PRU00473"/>
    </source>
</evidence>
<dbReference type="PRINTS" id="PR01021">
    <property type="entry name" value="OMPADOMAIN"/>
</dbReference>
<comment type="caution">
    <text evidence="14">The sequence shown here is derived from an EMBL/GenBank/DDBJ whole genome shotgun (WGS) entry which is preliminary data.</text>
</comment>
<sequence>MLQVRAASKLSFISILLLLVSSLVSAQQSDEINIKELNSNFFYLGAKAGWMHYQNACEEWNIGCDGDDKAYGLFAGYQFSEHFALETAYLDLGEASAIYSESGLNNRYIGSMKGVEISLLGRLPLSEDFDLFAKAGTFRWDGENKGPVSTKSDSDWSPMAGVGLEYNLTPSWTARVEYQYIDKLGSEFIGGSNGHLTSIGLTYRFGQSGASKPVVQEKVTLPAKIEPVIAPVQLLPEISIKLLFEFDSSKLNDPDALLPVIARLKTDPNSIALIKGFTDSKGASAYNQSLSERRVQSVVDYLSANGVKAEQLELHAYGESFPEVDNNTEGHRHTNRRVSIYISSSTIETE</sequence>
<evidence type="ECO:0000256" key="6">
    <source>
        <dbReference type="ARBA" id="ARBA00023065"/>
    </source>
</evidence>
<keyword evidence="7" id="KW-0626">Porin</keyword>
<keyword evidence="9" id="KW-1015">Disulfide bond</keyword>
<dbReference type="InterPro" id="IPR002368">
    <property type="entry name" value="OmpA"/>
</dbReference>
<dbReference type="CDD" id="cd07185">
    <property type="entry name" value="OmpA_C-like"/>
    <property type="match status" value="1"/>
</dbReference>
<dbReference type="InterPro" id="IPR036737">
    <property type="entry name" value="OmpA-like_sf"/>
</dbReference>
<name>A0ABS7E1I1_9GAMM</name>
<keyword evidence="4" id="KW-1134">Transmembrane beta strand</keyword>
<evidence type="ECO:0000256" key="9">
    <source>
        <dbReference type="ARBA" id="ARBA00023157"/>
    </source>
</evidence>
<dbReference type="PROSITE" id="PS51123">
    <property type="entry name" value="OMPA_2"/>
    <property type="match status" value="1"/>
</dbReference>